<dbReference type="InterPro" id="IPR042102">
    <property type="entry name" value="RNA_pol_Rpb1_3_sf"/>
</dbReference>
<dbReference type="Gene3D" id="2.40.50.100">
    <property type="match status" value="1"/>
</dbReference>
<keyword evidence="9 11" id="KW-0804">Transcription</keyword>
<comment type="cofactor">
    <cofactor evidence="11">
        <name>Mg(2+)</name>
        <dbReference type="ChEBI" id="CHEBI:18420"/>
    </cofactor>
    <text evidence="11">Binds 1 Mg(2+) ion per subunit.</text>
</comment>
<dbReference type="Pfam" id="PF04998">
    <property type="entry name" value="RNA_pol_Rpb1_5"/>
    <property type="match status" value="1"/>
</dbReference>
<dbReference type="RefSeq" id="WP_062677085.1">
    <property type="nucleotide sequence ID" value="NZ_CP070511.1"/>
</dbReference>
<evidence type="ECO:0000256" key="9">
    <source>
        <dbReference type="ARBA" id="ARBA00023163"/>
    </source>
</evidence>
<dbReference type="CDD" id="cd01609">
    <property type="entry name" value="RNAP_beta'_N"/>
    <property type="match status" value="1"/>
</dbReference>
<evidence type="ECO:0000313" key="14">
    <source>
        <dbReference type="EMBL" id="KYD33035.1"/>
    </source>
</evidence>
<dbReference type="FunFam" id="1.10.150.390:FF:000002">
    <property type="entry name" value="DNA-directed RNA polymerase subunit beta"/>
    <property type="match status" value="1"/>
</dbReference>
<dbReference type="SUPFAM" id="SSF64484">
    <property type="entry name" value="beta and beta-prime subunits of DNA dependent RNA-polymerase"/>
    <property type="match status" value="1"/>
</dbReference>
<dbReference type="PATRIC" id="fig|153151.4.peg.1448"/>
<name>A0A150N8L1_9BACL</name>
<dbReference type="GO" id="GO:0006351">
    <property type="term" value="P:DNA-templated transcription"/>
    <property type="evidence" value="ECO:0007669"/>
    <property type="project" value="UniProtKB-UniRule"/>
</dbReference>
<dbReference type="GO" id="GO:0005829">
    <property type="term" value="C:cytosol"/>
    <property type="evidence" value="ECO:0007669"/>
    <property type="project" value="UniProtKB-ARBA"/>
</dbReference>
<keyword evidence="7 11" id="KW-0862">Zinc</keyword>
<dbReference type="GeneID" id="94898277"/>
<dbReference type="Gene3D" id="1.10.150.390">
    <property type="match status" value="1"/>
</dbReference>
<dbReference type="PANTHER" id="PTHR19376">
    <property type="entry name" value="DNA-DIRECTED RNA POLYMERASE"/>
    <property type="match status" value="1"/>
</dbReference>
<dbReference type="InterPro" id="IPR038120">
    <property type="entry name" value="Rpb1_funnel_sf"/>
</dbReference>
<comment type="catalytic activity">
    <reaction evidence="10 11 12">
        <text>RNA(n) + a ribonucleoside 5'-triphosphate = RNA(n+1) + diphosphate</text>
        <dbReference type="Rhea" id="RHEA:21248"/>
        <dbReference type="Rhea" id="RHEA-COMP:14527"/>
        <dbReference type="Rhea" id="RHEA-COMP:17342"/>
        <dbReference type="ChEBI" id="CHEBI:33019"/>
        <dbReference type="ChEBI" id="CHEBI:61557"/>
        <dbReference type="ChEBI" id="CHEBI:140395"/>
        <dbReference type="EC" id="2.7.7.6"/>
    </reaction>
</comment>
<dbReference type="Proteomes" id="UP000075324">
    <property type="component" value="Unassembled WGS sequence"/>
</dbReference>
<dbReference type="GO" id="GO:0000428">
    <property type="term" value="C:DNA-directed RNA polymerase complex"/>
    <property type="evidence" value="ECO:0007669"/>
    <property type="project" value="UniProtKB-KW"/>
</dbReference>
<comment type="subunit">
    <text evidence="11">The RNAP catalytic core consists of 2 alpha, 1 beta, 1 beta' and 1 omega subunit. When a sigma factor is associated with the core the holoenzyme is formed, which can initiate transcription.</text>
</comment>
<feature type="binding site" evidence="11">
    <location>
        <position position="75"/>
    </location>
    <ligand>
        <name>Zn(2+)</name>
        <dbReference type="ChEBI" id="CHEBI:29105"/>
        <label>1</label>
    </ligand>
</feature>
<comment type="similarity">
    <text evidence="2 11 12">Belongs to the RNA polymerase beta' chain family.</text>
</comment>
<dbReference type="Gene3D" id="1.10.40.90">
    <property type="match status" value="1"/>
</dbReference>
<dbReference type="InterPro" id="IPR012754">
    <property type="entry name" value="DNA-dir_RpoC_beta_prime_bact"/>
</dbReference>
<feature type="binding site" evidence="11">
    <location>
        <position position="892"/>
    </location>
    <ligand>
        <name>Zn(2+)</name>
        <dbReference type="ChEBI" id="CHEBI:29105"/>
        <label>2</label>
    </ligand>
</feature>
<evidence type="ECO:0000256" key="3">
    <source>
        <dbReference type="ARBA" id="ARBA00022478"/>
    </source>
</evidence>
<feature type="binding site" evidence="11">
    <location>
        <position position="451"/>
    </location>
    <ligand>
        <name>Mg(2+)</name>
        <dbReference type="ChEBI" id="CHEBI:18420"/>
    </ligand>
</feature>
<dbReference type="SMART" id="SM00663">
    <property type="entry name" value="RPOLA_N"/>
    <property type="match status" value="1"/>
</dbReference>
<accession>A0A150N8L1</accession>
<dbReference type="InterPro" id="IPR006592">
    <property type="entry name" value="RNA_pol_N"/>
</dbReference>
<evidence type="ECO:0000256" key="4">
    <source>
        <dbReference type="ARBA" id="ARBA00022679"/>
    </source>
</evidence>
<reference evidence="14 15" key="1">
    <citation type="submission" date="2016-01" db="EMBL/GenBank/DDBJ databases">
        <title>Draft Genome Sequences of Seven Thermophilic Sporeformers Isolated from Foods.</title>
        <authorList>
            <person name="Berendsen E.M."/>
            <person name="Wells-Bennik M.H."/>
            <person name="Krawcyk A.O."/>
            <person name="De Jong A."/>
            <person name="Holsappel S."/>
            <person name="Eijlander R.T."/>
            <person name="Kuipers O.P."/>
        </authorList>
    </citation>
    <scope>NUCLEOTIDE SEQUENCE [LARGE SCALE GENOMIC DNA]</scope>
    <source>
        <strain evidence="14 15">B4110</strain>
    </source>
</reference>
<dbReference type="Gene3D" id="2.40.40.20">
    <property type="match status" value="1"/>
</dbReference>
<dbReference type="GO" id="GO:0008270">
    <property type="term" value="F:zinc ion binding"/>
    <property type="evidence" value="ECO:0007669"/>
    <property type="project" value="UniProtKB-UniRule"/>
</dbReference>
<dbReference type="CDD" id="cd02655">
    <property type="entry name" value="RNAP_beta'_C"/>
    <property type="match status" value="1"/>
</dbReference>
<comment type="function">
    <text evidence="1 11 12">DNA-dependent RNA polymerase catalyzes the transcription of DNA into RNA using the four ribonucleoside triphosphates as substrates.</text>
</comment>
<sequence length="1199" mass="134855">MLDVNKFEYMKIGLASPEKIRSWSYGEVKKPETINYRTLKPEKDGLFCERIFGPTKDWECHCGKYKRVRYKGVVCDRCGVEVTRSKVRRERMGHIELAAPVSHIWYFKGIPSRMGLVLDMSPRALEEVIYFASYVVTDPGDTPLEKKQLLSEKEYRAYREKYGQSFQASMGAEAIKKLLQDIDLEKEVATLKEELKTAQGQRRARIIKRLEVLEAFRNSGNDPAWMVLDVLPVIPPELRPMVQLDGGRFATSDLNDLYRRVINRNNRLKRLLDLGAPNIIVQNEKRMLQEAVDALIDNGRRGRPVTGPGNRPLKSLSHMLKGKQGRFRQNLLGKRVDYSGRSVIVVGPNLKMYQCGLPKEMALELFKPFVMKELVERGLAHNIKSAKRKIERVHPEVWDVLEDVIKEHPVLLNRAPTLHRLGIQAFEPTLVEGRAIRLHPLVCTAYNADFDGDQMAVHVPLSAEAQAEARLLMLAAQNILNPKDGKPVVTPSQDMVLGNYYLTMEREGAIGEGMVFKDTDEALLAYHNGYVHLHSRIAVHAGSLKNETFTEEQNNKLLITTVGKLIFNEILPNSFPYINEPTTENIEGRTPDKYFLDKGANVKEEIRKRELVPPFKKKVLGQIIAEVFKRFKITETSKMLDRMKDLGFQYSTKAGITIGVADIVVLPEKQEILEEAQAKVDTVLKQFRRGLITDEERYERVISIWSEAKDKIQDRLMKSLDKRNPIFMMSDSGARGNASNFTQLAGMRGLMANPAGRIIELPIKSSFREGLTVLEYFISTHGARKGLADTALKTADSGYLTRRLVDVAQDVIVREEDCGTDRGILARALTDGAEVIVKLEERLVGRYAQKTVKHPETGEILVRKDEMITEDIANAIIKAGIKEVWIRSAFTCNTRHGVCKKCYGRNLATGADVEVGEAVGIIAAQSIGEPGTQLTMRTFHTGGVAGDDITQGLPRVQELFEARNPKGQAVISEIDGIVTSINQTRDRQYEIVVKGEVETRSYIAPYNARLKVEEGQQVERGQELTEGSIDPKQLLKVRDVTSVQEYLLREVQKVYRMQGVEISDKHIEVMVRQMLRKVRVIDAGDTDVLPGTLLDVHQFTDVNEKALLEGKRPATARPVLLGITKASLETDSFLSAASFQETTRVLTDAAIKGKRDELLGLKENVIIGKLVPAGTGMARYRKVKPVIKKEANEDAVTSK</sequence>
<dbReference type="GO" id="GO:0003677">
    <property type="term" value="F:DNA binding"/>
    <property type="evidence" value="ECO:0007669"/>
    <property type="project" value="UniProtKB-UniRule"/>
</dbReference>
<evidence type="ECO:0000256" key="10">
    <source>
        <dbReference type="ARBA" id="ARBA00048552"/>
    </source>
</evidence>
<feature type="binding site" evidence="11">
    <location>
        <position position="449"/>
    </location>
    <ligand>
        <name>Mg(2+)</name>
        <dbReference type="ChEBI" id="CHEBI:18420"/>
    </ligand>
</feature>
<evidence type="ECO:0000256" key="12">
    <source>
        <dbReference type="RuleBase" id="RU004279"/>
    </source>
</evidence>
<evidence type="ECO:0000256" key="7">
    <source>
        <dbReference type="ARBA" id="ARBA00022833"/>
    </source>
</evidence>
<dbReference type="InterPro" id="IPR007066">
    <property type="entry name" value="RNA_pol_Rpb1_3"/>
</dbReference>
<dbReference type="NCBIfam" id="TIGR02386">
    <property type="entry name" value="rpoC_TIGR"/>
    <property type="match status" value="1"/>
</dbReference>
<keyword evidence="8 11" id="KW-0460">Magnesium</keyword>
<keyword evidence="5 11" id="KW-0548">Nucleotidyltransferase</keyword>
<dbReference type="Gene3D" id="1.10.274.100">
    <property type="entry name" value="RNA polymerase Rpb1, domain 3"/>
    <property type="match status" value="1"/>
</dbReference>
<dbReference type="FunFam" id="4.10.860.120:FF:000001">
    <property type="entry name" value="DNA-directed RNA polymerase subunit beta"/>
    <property type="match status" value="1"/>
</dbReference>
<evidence type="ECO:0000256" key="2">
    <source>
        <dbReference type="ARBA" id="ARBA00006460"/>
    </source>
</evidence>
<dbReference type="Gene3D" id="1.10.1790.20">
    <property type="match status" value="1"/>
</dbReference>
<dbReference type="InterPro" id="IPR007080">
    <property type="entry name" value="RNA_pol_Rpb1_1"/>
</dbReference>
<comment type="cofactor">
    <cofactor evidence="11">
        <name>Zn(2+)</name>
        <dbReference type="ChEBI" id="CHEBI:29105"/>
    </cofactor>
    <text evidence="11">Binds 2 Zn(2+) ions per subunit.</text>
</comment>
<dbReference type="Gene3D" id="1.10.132.30">
    <property type="match status" value="1"/>
</dbReference>
<evidence type="ECO:0000256" key="5">
    <source>
        <dbReference type="ARBA" id="ARBA00022695"/>
    </source>
</evidence>
<keyword evidence="3 11" id="KW-0240">DNA-directed RNA polymerase</keyword>
<dbReference type="FunFam" id="1.10.132.30:FF:000003">
    <property type="entry name" value="DNA-directed RNA polymerase subunit beta"/>
    <property type="match status" value="1"/>
</dbReference>
<feature type="binding site" evidence="11">
    <location>
        <position position="899"/>
    </location>
    <ligand>
        <name>Zn(2+)</name>
        <dbReference type="ChEBI" id="CHEBI:29105"/>
        <label>2</label>
    </ligand>
</feature>
<dbReference type="InterPro" id="IPR007083">
    <property type="entry name" value="RNA_pol_Rpb1_4"/>
</dbReference>
<dbReference type="GO" id="GO:0000287">
    <property type="term" value="F:magnesium ion binding"/>
    <property type="evidence" value="ECO:0007669"/>
    <property type="project" value="UniProtKB-UniRule"/>
</dbReference>
<evidence type="ECO:0000256" key="11">
    <source>
        <dbReference type="HAMAP-Rule" id="MF_01322"/>
    </source>
</evidence>
<organism evidence="14 15">
    <name type="scientific">Parageobacillus toebii</name>
    <dbReference type="NCBI Taxonomy" id="153151"/>
    <lineage>
        <taxon>Bacteria</taxon>
        <taxon>Bacillati</taxon>
        <taxon>Bacillota</taxon>
        <taxon>Bacilli</taxon>
        <taxon>Bacillales</taxon>
        <taxon>Anoxybacillaceae</taxon>
        <taxon>Parageobacillus</taxon>
    </lineage>
</organism>
<keyword evidence="4 11" id="KW-0808">Transferase</keyword>
<dbReference type="Pfam" id="PF04997">
    <property type="entry name" value="RNA_pol_Rpb1_1"/>
    <property type="match status" value="1"/>
</dbReference>
<dbReference type="GO" id="GO:0003899">
    <property type="term" value="F:DNA-directed RNA polymerase activity"/>
    <property type="evidence" value="ECO:0007669"/>
    <property type="project" value="UniProtKB-UniRule"/>
</dbReference>
<dbReference type="Pfam" id="PF05000">
    <property type="entry name" value="RNA_pol_Rpb1_4"/>
    <property type="match status" value="1"/>
</dbReference>
<dbReference type="PANTHER" id="PTHR19376:SF54">
    <property type="entry name" value="DNA-DIRECTED RNA POLYMERASE SUBUNIT BETA"/>
    <property type="match status" value="1"/>
</dbReference>
<dbReference type="Pfam" id="PF04983">
    <property type="entry name" value="RNA_pol_Rpb1_3"/>
    <property type="match status" value="1"/>
</dbReference>
<dbReference type="InterPro" id="IPR045867">
    <property type="entry name" value="DNA-dir_RpoC_beta_prime"/>
</dbReference>
<protein>
    <recommendedName>
        <fullName evidence="11">DNA-directed RNA polymerase subunit beta'</fullName>
        <shortName evidence="11">RNAP subunit beta'</shortName>
        <ecNumber evidence="11">2.7.7.6</ecNumber>
    </recommendedName>
    <alternativeName>
        <fullName evidence="11">RNA polymerase subunit beta'</fullName>
    </alternativeName>
    <alternativeName>
        <fullName evidence="11">Transcriptase subunit beta'</fullName>
    </alternativeName>
</protein>
<evidence type="ECO:0000256" key="1">
    <source>
        <dbReference type="ARBA" id="ARBA00004026"/>
    </source>
</evidence>
<feature type="binding site" evidence="11">
    <location>
        <position position="453"/>
    </location>
    <ligand>
        <name>Mg(2+)</name>
        <dbReference type="ChEBI" id="CHEBI:18420"/>
    </ligand>
</feature>
<dbReference type="InterPro" id="IPR007081">
    <property type="entry name" value="RNA_pol_Rpb1_5"/>
</dbReference>
<dbReference type="InterPro" id="IPR000722">
    <property type="entry name" value="RNA_pol_asu"/>
</dbReference>
<dbReference type="EMBL" id="LQYW01000003">
    <property type="protein sequence ID" value="KYD33035.1"/>
    <property type="molecule type" value="Genomic_DNA"/>
</dbReference>
<feature type="binding site" evidence="11">
    <location>
        <position position="818"/>
    </location>
    <ligand>
        <name>Zn(2+)</name>
        <dbReference type="ChEBI" id="CHEBI:29105"/>
        <label>2</label>
    </ligand>
</feature>
<evidence type="ECO:0000259" key="13">
    <source>
        <dbReference type="SMART" id="SM00663"/>
    </source>
</evidence>
<evidence type="ECO:0000256" key="8">
    <source>
        <dbReference type="ARBA" id="ARBA00022842"/>
    </source>
</evidence>
<keyword evidence="6 11" id="KW-0479">Metal-binding</keyword>
<proteinExistence type="inferred from homology"/>
<feature type="binding site" evidence="11">
    <location>
        <position position="902"/>
    </location>
    <ligand>
        <name>Zn(2+)</name>
        <dbReference type="ChEBI" id="CHEBI:29105"/>
        <label>2</label>
    </ligand>
</feature>
<feature type="binding site" evidence="11">
    <location>
        <position position="62"/>
    </location>
    <ligand>
        <name>Zn(2+)</name>
        <dbReference type="ChEBI" id="CHEBI:29105"/>
        <label>1</label>
    </ligand>
</feature>
<dbReference type="HAMAP" id="MF_01322">
    <property type="entry name" value="RNApol_bact_RpoC"/>
    <property type="match status" value="1"/>
</dbReference>
<dbReference type="FunFam" id="1.10.40.90:FF:000001">
    <property type="entry name" value="DNA-directed RNA polymerase subunit beta"/>
    <property type="match status" value="1"/>
</dbReference>
<comment type="caution">
    <text evidence="14">The sequence shown here is derived from an EMBL/GenBank/DDBJ whole genome shotgun (WGS) entry which is preliminary data.</text>
</comment>
<evidence type="ECO:0000313" key="15">
    <source>
        <dbReference type="Proteomes" id="UP000075324"/>
    </source>
</evidence>
<evidence type="ECO:0000256" key="6">
    <source>
        <dbReference type="ARBA" id="ARBA00022723"/>
    </source>
</evidence>
<dbReference type="InterPro" id="IPR044893">
    <property type="entry name" value="RNA_pol_Rpb1_clamp_domain"/>
</dbReference>
<feature type="domain" description="RNA polymerase N-terminal" evidence="13">
    <location>
        <begin position="224"/>
        <end position="503"/>
    </location>
</feature>
<feature type="binding site" evidence="11">
    <location>
        <position position="60"/>
    </location>
    <ligand>
        <name>Zn(2+)</name>
        <dbReference type="ChEBI" id="CHEBI:29105"/>
        <label>1</label>
    </ligand>
</feature>
<dbReference type="Pfam" id="PF00623">
    <property type="entry name" value="RNA_pol_Rpb1_2"/>
    <property type="match status" value="1"/>
</dbReference>
<gene>
    <name evidence="11" type="primary">rpoC</name>
    <name evidence="14" type="ORF">B4110_0117</name>
</gene>
<dbReference type="AlphaFoldDB" id="A0A150N8L1"/>
<dbReference type="Gene3D" id="4.10.860.120">
    <property type="entry name" value="RNA polymerase II, clamp domain"/>
    <property type="match status" value="1"/>
</dbReference>
<feature type="binding site" evidence="11">
    <location>
        <position position="78"/>
    </location>
    <ligand>
        <name>Zn(2+)</name>
        <dbReference type="ChEBI" id="CHEBI:29105"/>
        <label>1</label>
    </ligand>
</feature>
<dbReference type="EC" id="2.7.7.6" evidence="11"/>